<dbReference type="AlphaFoldDB" id="A0A9W4JHG6"/>
<dbReference type="InterPro" id="IPR023696">
    <property type="entry name" value="Ureohydrolase_dom_sf"/>
</dbReference>
<feature type="region of interest" description="Disordered" evidence="1">
    <location>
        <begin position="37"/>
        <end position="71"/>
    </location>
</feature>
<organism evidence="3 4">
    <name type="scientific">Penicillium salamii</name>
    <dbReference type="NCBI Taxonomy" id="1612424"/>
    <lineage>
        <taxon>Eukaryota</taxon>
        <taxon>Fungi</taxon>
        <taxon>Dikarya</taxon>
        <taxon>Ascomycota</taxon>
        <taxon>Pezizomycotina</taxon>
        <taxon>Eurotiomycetes</taxon>
        <taxon>Eurotiomycetidae</taxon>
        <taxon>Eurotiales</taxon>
        <taxon>Aspergillaceae</taxon>
        <taxon>Penicillium</taxon>
    </lineage>
</organism>
<dbReference type="PANTHER" id="PTHR47558:SF1">
    <property type="entry name" value="HISTONE DEACETYLASE HOS3"/>
    <property type="match status" value="1"/>
</dbReference>
<dbReference type="OrthoDB" id="5232919at2759"/>
<evidence type="ECO:0000313" key="4">
    <source>
        <dbReference type="Proteomes" id="UP001152649"/>
    </source>
</evidence>
<feature type="domain" description="Histone deacetylase" evidence="2">
    <location>
        <begin position="292"/>
        <end position="652"/>
    </location>
</feature>
<dbReference type="PRINTS" id="PR01270">
    <property type="entry name" value="HDASUPER"/>
</dbReference>
<dbReference type="Proteomes" id="UP001152649">
    <property type="component" value="Unassembled WGS sequence"/>
</dbReference>
<dbReference type="InterPro" id="IPR053244">
    <property type="entry name" value="HDAC_HD_type_1"/>
</dbReference>
<feature type="compositionally biased region" description="Low complexity" evidence="1">
    <location>
        <begin position="154"/>
        <end position="167"/>
    </location>
</feature>
<evidence type="ECO:0000259" key="2">
    <source>
        <dbReference type="Pfam" id="PF00850"/>
    </source>
</evidence>
<feature type="region of interest" description="Disordered" evidence="1">
    <location>
        <begin position="93"/>
        <end position="173"/>
    </location>
</feature>
<feature type="region of interest" description="Disordered" evidence="1">
    <location>
        <begin position="327"/>
        <end position="347"/>
    </location>
</feature>
<dbReference type="EMBL" id="CAJVPG010000377">
    <property type="protein sequence ID" value="CAG8400371.1"/>
    <property type="molecule type" value="Genomic_DNA"/>
</dbReference>
<dbReference type="InterPro" id="IPR023801">
    <property type="entry name" value="His_deacetylse_dom"/>
</dbReference>
<dbReference type="GO" id="GO:0005634">
    <property type="term" value="C:nucleus"/>
    <property type="evidence" value="ECO:0007669"/>
    <property type="project" value="TreeGrafter"/>
</dbReference>
<sequence length="915" mass="99016">MDSKHPSQEDPPFGINNTIDSPCELTDSLSRLTLATAMTTPLPPSPRLKASSHLPIRPAPAAPVHSAQSVSVQYQIPPAPAIPPIPAIPVTPTIPATPATPPVPAASQTKSSASRNERRKSLPALQKRKSAASLRSVSGPHKPTSPIPDPLRRTSPTSGSPPSTVSPAMSAARPTLHSAPEPLTLTPASVAAEHFAQELTLHQSGSLPTKTAVVMHDSCYGHRFERLETKQSHLDSIVERPERIRACTVGISMAYIRLGLRYATEQFAPNPHRPLDELNAPFQILKTERKVLVTDPTVTNVHGTAWMSELKWMSEIAENRMLLGTSEVGRQRMTRDDNSTTSGPPLSENDLYLCSQSLNAIEGALGGVCEGVDAVFNPGPVERVFVCIRPPGHHCSASFPSGFCWINNVHVGISHAVTTYGLTHAAILDFDLHHGDGSQDITFDHNSKILNKDQQTWYKNWELKNKTKSPELSEFEKLSRYEKTPIGYYSVHDINSFPCEGGDREKIVGASLCIDNAHNQSIWNVHFETWDSPDEFWNLYHTKYLALLAKARSFLRHHTKQLANDLAQNPTASPPKAAIFISAGFDASEWEGQGMQRHTVNVPTEFYARFTADVVRMAQEEDLGVNGRVISVLEGGYSDRALSSGVLSHLAGLGEGTGPVSGQHGPAPSPRPAYTYNPEWWSEGNLAEIEGAIMPKKGRPKGVTTYLAPTESFSAKVVGAGRDRKSSGDVDFHIPPVPEVSWATATSELCKQLIPSRQTSSCRPIELTGAATARRRQLSGDVTVAEAGRQLRTRKPKPEASAPVTPRPATPGRGRRTPKTTIAATTIPNAAATESPSVGATRRKGRPATPRRGSPLQRPPVPKVPTMELGVQRLRLTMPDPGRGRKSSGGVGSDDGVRSGRVSKSPRGMKKPRGA</sequence>
<evidence type="ECO:0000256" key="1">
    <source>
        <dbReference type="SAM" id="MobiDB-lite"/>
    </source>
</evidence>
<keyword evidence="4" id="KW-1185">Reference proteome</keyword>
<dbReference type="FunFam" id="3.40.800.20:FF:000011">
    <property type="entry name" value="Histone deacetylase HOS3"/>
    <property type="match status" value="1"/>
</dbReference>
<feature type="region of interest" description="Disordered" evidence="1">
    <location>
        <begin position="772"/>
        <end position="915"/>
    </location>
</feature>
<feature type="compositionally biased region" description="Basic and acidic residues" evidence="1">
    <location>
        <begin position="329"/>
        <end position="338"/>
    </location>
</feature>
<dbReference type="GO" id="GO:0010468">
    <property type="term" value="P:regulation of gene expression"/>
    <property type="evidence" value="ECO:0007669"/>
    <property type="project" value="UniProtKB-ARBA"/>
</dbReference>
<evidence type="ECO:0000313" key="3">
    <source>
        <dbReference type="EMBL" id="CAG8400371.1"/>
    </source>
</evidence>
<gene>
    <name evidence="3" type="ORF">PSALAMII_LOCUS7720</name>
</gene>
<dbReference type="InterPro" id="IPR000286">
    <property type="entry name" value="HDACs"/>
</dbReference>
<accession>A0A9W4JHG6</accession>
<dbReference type="GO" id="GO:0004407">
    <property type="term" value="F:histone deacetylase activity"/>
    <property type="evidence" value="ECO:0007669"/>
    <property type="project" value="TreeGrafter"/>
</dbReference>
<name>A0A9W4JHG6_9EURO</name>
<comment type="caution">
    <text evidence="3">The sequence shown here is derived from an EMBL/GenBank/DDBJ whole genome shotgun (WGS) entry which is preliminary data.</text>
</comment>
<dbReference type="SUPFAM" id="SSF52768">
    <property type="entry name" value="Arginase/deacetylase"/>
    <property type="match status" value="1"/>
</dbReference>
<dbReference type="Pfam" id="PF00850">
    <property type="entry name" value="Hist_deacetyl"/>
    <property type="match status" value="1"/>
</dbReference>
<feature type="compositionally biased region" description="Low complexity" evidence="1">
    <location>
        <begin position="819"/>
        <end position="833"/>
    </location>
</feature>
<dbReference type="Gene3D" id="3.40.800.20">
    <property type="entry name" value="Histone deacetylase domain"/>
    <property type="match status" value="1"/>
</dbReference>
<dbReference type="InterPro" id="IPR037138">
    <property type="entry name" value="His_deacetylse_dom_sf"/>
</dbReference>
<dbReference type="PANTHER" id="PTHR47558">
    <property type="entry name" value="HISTONE DEACETYLASE HOS3"/>
    <property type="match status" value="1"/>
</dbReference>
<feature type="region of interest" description="Disordered" evidence="1">
    <location>
        <begin position="1"/>
        <end position="22"/>
    </location>
</feature>
<reference evidence="3" key="1">
    <citation type="submission" date="2021-07" db="EMBL/GenBank/DDBJ databases">
        <authorList>
            <person name="Branca A.L. A."/>
        </authorList>
    </citation>
    <scope>NUCLEOTIDE SEQUENCE</scope>
</reference>
<proteinExistence type="predicted"/>
<protein>
    <recommendedName>
        <fullName evidence="2">Histone deacetylase domain-containing protein</fullName>
    </recommendedName>
</protein>